<evidence type="ECO:0000259" key="4">
    <source>
        <dbReference type="PROSITE" id="PS50054"/>
    </source>
</evidence>
<dbReference type="InterPro" id="IPR000387">
    <property type="entry name" value="Tyr_Pase_dom"/>
</dbReference>
<keyword evidence="3" id="KW-0904">Protein phosphatase</keyword>
<evidence type="ECO:0000259" key="5">
    <source>
        <dbReference type="PROSITE" id="PS50056"/>
    </source>
</evidence>
<comment type="similarity">
    <text evidence="1">Belongs to the protein-tyrosine phosphatase family. Non-receptor class dual specificity subfamily.</text>
</comment>
<dbReference type="GO" id="GO:0005737">
    <property type="term" value="C:cytoplasm"/>
    <property type="evidence" value="ECO:0007669"/>
    <property type="project" value="TreeGrafter"/>
</dbReference>
<organism evidence="6 7">
    <name type="scientific">Steinernema glaseri</name>
    <dbReference type="NCBI Taxonomy" id="37863"/>
    <lineage>
        <taxon>Eukaryota</taxon>
        <taxon>Metazoa</taxon>
        <taxon>Ecdysozoa</taxon>
        <taxon>Nematoda</taxon>
        <taxon>Chromadorea</taxon>
        <taxon>Rhabditida</taxon>
        <taxon>Tylenchina</taxon>
        <taxon>Panagrolaimomorpha</taxon>
        <taxon>Strongyloidoidea</taxon>
        <taxon>Steinernematidae</taxon>
        <taxon>Steinernema</taxon>
    </lineage>
</organism>
<feature type="domain" description="Tyrosine specific protein phosphatases" evidence="5">
    <location>
        <begin position="96"/>
        <end position="155"/>
    </location>
</feature>
<dbReference type="Proteomes" id="UP000095287">
    <property type="component" value="Unplaced"/>
</dbReference>
<dbReference type="SUPFAM" id="SSF52799">
    <property type="entry name" value="(Phosphotyrosine protein) phosphatases II"/>
    <property type="match status" value="1"/>
</dbReference>
<evidence type="ECO:0000313" key="6">
    <source>
        <dbReference type="Proteomes" id="UP000095287"/>
    </source>
</evidence>
<name>A0A1I7ZBM4_9BILA</name>
<dbReference type="CDD" id="cd14514">
    <property type="entry name" value="DUSP14-like"/>
    <property type="match status" value="1"/>
</dbReference>
<dbReference type="InterPro" id="IPR052103">
    <property type="entry name" value="Dual_spec_Phospatases"/>
</dbReference>
<dbReference type="Pfam" id="PF00782">
    <property type="entry name" value="DSPc"/>
    <property type="match status" value="1"/>
</dbReference>
<dbReference type="AlphaFoldDB" id="A0A1I7ZBM4"/>
<evidence type="ECO:0000256" key="1">
    <source>
        <dbReference type="ARBA" id="ARBA00008601"/>
    </source>
</evidence>
<evidence type="ECO:0000313" key="7">
    <source>
        <dbReference type="WBParaSite" id="L893_g24818.t1"/>
    </source>
</evidence>
<protein>
    <submittedName>
        <fullName evidence="7">Protein-tyrosine-phosphatase</fullName>
    </submittedName>
</protein>
<dbReference type="PROSITE" id="PS50056">
    <property type="entry name" value="TYR_PHOSPHATASE_2"/>
    <property type="match status" value="1"/>
</dbReference>
<dbReference type="PROSITE" id="PS50054">
    <property type="entry name" value="TYR_PHOSPHATASE_DUAL"/>
    <property type="match status" value="1"/>
</dbReference>
<dbReference type="SMART" id="SM00195">
    <property type="entry name" value="DSPc"/>
    <property type="match status" value="1"/>
</dbReference>
<dbReference type="InterPro" id="IPR020422">
    <property type="entry name" value="TYR_PHOSPHATASE_DUAL_dom"/>
</dbReference>
<evidence type="ECO:0000256" key="2">
    <source>
        <dbReference type="ARBA" id="ARBA00022801"/>
    </source>
</evidence>
<reference evidence="7" key="1">
    <citation type="submission" date="2016-11" db="UniProtKB">
        <authorList>
            <consortium name="WormBaseParasite"/>
        </authorList>
    </citation>
    <scope>IDENTIFICATION</scope>
</reference>
<dbReference type="GO" id="GO:0004721">
    <property type="term" value="F:phosphoprotein phosphatase activity"/>
    <property type="evidence" value="ECO:0007669"/>
    <property type="project" value="UniProtKB-KW"/>
</dbReference>
<feature type="domain" description="Tyrosine-protein phosphatase" evidence="4">
    <location>
        <begin position="35"/>
        <end position="176"/>
    </location>
</feature>
<proteinExistence type="inferred from homology"/>
<dbReference type="InterPro" id="IPR029021">
    <property type="entry name" value="Prot-tyrosine_phosphatase-like"/>
</dbReference>
<sequence>MLRHNFAALFDFDEDEDEESFDVRIRLQFMDARLNAVSEIRDFLFLSGYGCISEAKVHQYGITHAVDCTNLPKNKKVDGVEYLYLPMDDNELQNIKQYFDSTADFIQKAAEKGGKVLVYCAAGVSRSATIVIMYLVIKEKMNLREAFTIVNKIRPIIAPNLGFWRQMIEYEQKHNHGKASVELLRGMKRPIPDVYLYKHSMLQQG</sequence>
<dbReference type="InterPro" id="IPR000340">
    <property type="entry name" value="Dual-sp_phosphatase_cat-dom"/>
</dbReference>
<dbReference type="PANTHER" id="PTHR45961:SF3">
    <property type="entry name" value="DUAL SPECIFICITY PROTEIN PHOSPHATASE 14"/>
    <property type="match status" value="1"/>
</dbReference>
<dbReference type="WBParaSite" id="L893_g24818.t1">
    <property type="protein sequence ID" value="L893_g24818.t1"/>
    <property type="gene ID" value="L893_g24818"/>
</dbReference>
<dbReference type="Gene3D" id="3.90.190.10">
    <property type="entry name" value="Protein tyrosine phosphatase superfamily"/>
    <property type="match status" value="1"/>
</dbReference>
<keyword evidence="6" id="KW-1185">Reference proteome</keyword>
<keyword evidence="2" id="KW-0378">Hydrolase</keyword>
<evidence type="ECO:0000256" key="3">
    <source>
        <dbReference type="ARBA" id="ARBA00022912"/>
    </source>
</evidence>
<accession>A0A1I7ZBM4</accession>
<dbReference type="PANTHER" id="PTHR45961">
    <property type="entry name" value="IP21249P"/>
    <property type="match status" value="1"/>
</dbReference>